<dbReference type="SUPFAM" id="SSF56574">
    <property type="entry name" value="Serpins"/>
    <property type="match status" value="1"/>
</dbReference>
<dbReference type="GO" id="GO:0005615">
    <property type="term" value="C:extracellular space"/>
    <property type="evidence" value="ECO:0007669"/>
    <property type="project" value="InterPro"/>
</dbReference>
<comment type="similarity">
    <text evidence="1">Belongs to the serpin family.</text>
</comment>
<dbReference type="Pfam" id="PF00079">
    <property type="entry name" value="Serpin"/>
    <property type="match status" value="1"/>
</dbReference>
<sequence length="168" mass="19052">MAKTRGNFPCISFYQMRDGLQNLLAKFSSDTSFLEQHLDHFSEKKLADFWIPRFKISFEFEASEAMKELGLNLPFMKNVGELTEMVDSHLISKELYVSKIFHKACIKVNEEGTEAAASTAAIMRHGCALRQSPPPTFVADHPFLFMIREELSVIVFFTGTVLNPLLLA</sequence>
<accession>A0A834ZG57</accession>
<evidence type="ECO:0000313" key="4">
    <source>
        <dbReference type="Proteomes" id="UP000655225"/>
    </source>
</evidence>
<gene>
    <name evidence="3" type="ORF">HHK36_009988</name>
</gene>
<dbReference type="InterPro" id="IPR042185">
    <property type="entry name" value="Serpin_sf_2"/>
</dbReference>
<dbReference type="PANTHER" id="PTHR11461">
    <property type="entry name" value="SERINE PROTEASE INHIBITOR, SERPIN"/>
    <property type="match status" value="1"/>
</dbReference>
<comment type="caution">
    <text evidence="3">The sequence shown here is derived from an EMBL/GenBank/DDBJ whole genome shotgun (WGS) entry which is preliminary data.</text>
</comment>
<keyword evidence="4" id="KW-1185">Reference proteome</keyword>
<dbReference type="InterPro" id="IPR042178">
    <property type="entry name" value="Serpin_sf_1"/>
</dbReference>
<dbReference type="PROSITE" id="PS00284">
    <property type="entry name" value="SERPIN"/>
    <property type="match status" value="1"/>
</dbReference>
<organism evidence="3 4">
    <name type="scientific">Tetracentron sinense</name>
    <name type="common">Spur-leaf</name>
    <dbReference type="NCBI Taxonomy" id="13715"/>
    <lineage>
        <taxon>Eukaryota</taxon>
        <taxon>Viridiplantae</taxon>
        <taxon>Streptophyta</taxon>
        <taxon>Embryophyta</taxon>
        <taxon>Tracheophyta</taxon>
        <taxon>Spermatophyta</taxon>
        <taxon>Magnoliopsida</taxon>
        <taxon>Trochodendrales</taxon>
        <taxon>Trochodendraceae</taxon>
        <taxon>Tetracentron</taxon>
    </lineage>
</organism>
<reference evidence="3 4" key="1">
    <citation type="submission" date="2020-04" db="EMBL/GenBank/DDBJ databases">
        <title>Plant Genome Project.</title>
        <authorList>
            <person name="Zhang R.-G."/>
        </authorList>
    </citation>
    <scope>NUCLEOTIDE SEQUENCE [LARGE SCALE GENOMIC DNA]</scope>
    <source>
        <strain evidence="3">YNK0</strain>
        <tissue evidence="3">Leaf</tissue>
    </source>
</reference>
<evidence type="ECO:0000313" key="3">
    <source>
        <dbReference type="EMBL" id="KAF8405090.1"/>
    </source>
</evidence>
<dbReference type="OrthoDB" id="443318at2759"/>
<dbReference type="InterPro" id="IPR000215">
    <property type="entry name" value="Serpin_fam"/>
</dbReference>
<feature type="domain" description="Serpin" evidence="2">
    <location>
        <begin position="18"/>
        <end position="164"/>
    </location>
</feature>
<dbReference type="EMBL" id="JABCRI010000006">
    <property type="protein sequence ID" value="KAF8405090.1"/>
    <property type="molecule type" value="Genomic_DNA"/>
</dbReference>
<evidence type="ECO:0000256" key="1">
    <source>
        <dbReference type="ARBA" id="ARBA00009500"/>
    </source>
</evidence>
<dbReference type="Gene3D" id="3.30.497.10">
    <property type="entry name" value="Antithrombin, subunit I, domain 2"/>
    <property type="match status" value="1"/>
</dbReference>
<dbReference type="OMA" id="MAIMERP"/>
<evidence type="ECO:0000259" key="2">
    <source>
        <dbReference type="Pfam" id="PF00079"/>
    </source>
</evidence>
<dbReference type="InterPro" id="IPR023795">
    <property type="entry name" value="Serpin_CS"/>
</dbReference>
<dbReference type="InterPro" id="IPR036186">
    <property type="entry name" value="Serpin_sf"/>
</dbReference>
<protein>
    <recommendedName>
        <fullName evidence="2">Serpin domain-containing protein</fullName>
    </recommendedName>
</protein>
<dbReference type="Gene3D" id="2.30.39.10">
    <property type="entry name" value="Alpha-1-antitrypsin, domain 1"/>
    <property type="match status" value="1"/>
</dbReference>
<proteinExistence type="inferred from homology"/>
<dbReference type="GO" id="GO:0004867">
    <property type="term" value="F:serine-type endopeptidase inhibitor activity"/>
    <property type="evidence" value="ECO:0007669"/>
    <property type="project" value="InterPro"/>
</dbReference>
<dbReference type="InterPro" id="IPR023796">
    <property type="entry name" value="Serpin_dom"/>
</dbReference>
<dbReference type="PANTHER" id="PTHR11461:SF340">
    <property type="entry name" value="SERPIN DOMAIN-CONTAINING PROTEIN"/>
    <property type="match status" value="1"/>
</dbReference>
<name>A0A834ZG57_TETSI</name>
<dbReference type="Proteomes" id="UP000655225">
    <property type="component" value="Unassembled WGS sequence"/>
</dbReference>
<dbReference type="AlphaFoldDB" id="A0A834ZG57"/>